<dbReference type="Pfam" id="PF04375">
    <property type="entry name" value="HemX"/>
    <property type="match status" value="1"/>
</dbReference>
<reference evidence="5" key="1">
    <citation type="submission" date="2022-08" db="EMBL/GenBank/DDBJ databases">
        <authorList>
            <person name="Kim S.-J."/>
        </authorList>
    </citation>
    <scope>NUCLEOTIDE SEQUENCE</scope>
    <source>
        <strain evidence="5">KJ</strain>
    </source>
</reference>
<keyword evidence="3" id="KW-0472">Membrane</keyword>
<dbReference type="AlphaFoldDB" id="A0AAP5QDW1"/>
<dbReference type="GO" id="GO:0004851">
    <property type="term" value="F:uroporphyrin-III C-methyltransferase activity"/>
    <property type="evidence" value="ECO:0007669"/>
    <property type="project" value="UniProtKB-EC"/>
</dbReference>
<keyword evidence="3" id="KW-0812">Transmembrane</keyword>
<name>A0AAP5QDW1_9BURK</name>
<comment type="caution">
    <text evidence="5">The sequence shown here is derived from an EMBL/GenBank/DDBJ whole genome shotgun (WGS) entry which is preliminary data.</text>
</comment>
<keyword evidence="1" id="KW-0175">Coiled coil</keyword>
<protein>
    <submittedName>
        <fullName evidence="5">Fused uroporphyrinogen-III synthase HemD/membrane protein HemX</fullName>
        <ecNumber evidence="5">2.1.1.107</ecNumber>
        <ecNumber evidence="5">4.2.1.75</ecNumber>
    </submittedName>
</protein>
<dbReference type="EC" id="4.2.1.75" evidence="5"/>
<dbReference type="EC" id="2.1.1.107" evidence="5"/>
<feature type="region of interest" description="Disordered" evidence="2">
    <location>
        <begin position="293"/>
        <end position="334"/>
    </location>
</feature>
<evidence type="ECO:0000256" key="3">
    <source>
        <dbReference type="SAM" id="Phobius"/>
    </source>
</evidence>
<dbReference type="PANTHER" id="PTHR38043:SF1">
    <property type="entry name" value="PROTEIN HEMX"/>
    <property type="match status" value="1"/>
</dbReference>
<organism evidence="5 6">
    <name type="scientific">Paraburkholderia fungorum</name>
    <dbReference type="NCBI Taxonomy" id="134537"/>
    <lineage>
        <taxon>Bacteria</taxon>
        <taxon>Pseudomonadati</taxon>
        <taxon>Pseudomonadota</taxon>
        <taxon>Betaproteobacteria</taxon>
        <taxon>Burkholderiales</taxon>
        <taxon>Burkholderiaceae</taxon>
        <taxon>Paraburkholderia</taxon>
    </lineage>
</organism>
<proteinExistence type="predicted"/>
<evidence type="ECO:0000259" key="4">
    <source>
        <dbReference type="Pfam" id="PF02602"/>
    </source>
</evidence>
<evidence type="ECO:0000313" key="6">
    <source>
        <dbReference type="Proteomes" id="UP001246473"/>
    </source>
</evidence>
<dbReference type="CDD" id="cd06578">
    <property type="entry name" value="HemD"/>
    <property type="match status" value="1"/>
</dbReference>
<keyword evidence="5" id="KW-0456">Lyase</keyword>
<keyword evidence="3" id="KW-1133">Transmembrane helix</keyword>
<dbReference type="SUPFAM" id="SSF69618">
    <property type="entry name" value="HemD-like"/>
    <property type="match status" value="1"/>
</dbReference>
<feature type="domain" description="Tetrapyrrole biosynthesis uroporphyrinogen III synthase" evidence="4">
    <location>
        <begin position="31"/>
        <end position="268"/>
    </location>
</feature>
<dbReference type="Proteomes" id="UP001246473">
    <property type="component" value="Unassembled WGS sequence"/>
</dbReference>
<dbReference type="InterPro" id="IPR003754">
    <property type="entry name" value="4pyrrol_synth_uPrphyn_synth"/>
</dbReference>
<feature type="compositionally biased region" description="Polar residues" evidence="2">
    <location>
        <begin position="304"/>
        <end position="313"/>
    </location>
</feature>
<dbReference type="RefSeq" id="WP_106352783.1">
    <property type="nucleotide sequence ID" value="NZ_JANSLM010000009.1"/>
</dbReference>
<keyword evidence="5" id="KW-0808">Transferase</keyword>
<dbReference type="InterPro" id="IPR036108">
    <property type="entry name" value="4pyrrol_syn_uPrphyn_synt_sf"/>
</dbReference>
<dbReference type="PANTHER" id="PTHR38043">
    <property type="entry name" value="PROTEIN HEMX"/>
    <property type="match status" value="1"/>
</dbReference>
<dbReference type="InterPro" id="IPR007470">
    <property type="entry name" value="HemX"/>
</dbReference>
<accession>A0AAP5QDW1</accession>
<dbReference type="GO" id="GO:0004852">
    <property type="term" value="F:uroporphyrinogen-III synthase activity"/>
    <property type="evidence" value="ECO:0007669"/>
    <property type="project" value="UniProtKB-EC"/>
</dbReference>
<dbReference type="Gene3D" id="3.40.50.10090">
    <property type="match status" value="2"/>
</dbReference>
<evidence type="ECO:0000256" key="1">
    <source>
        <dbReference type="SAM" id="Coils"/>
    </source>
</evidence>
<dbReference type="NCBIfam" id="NF005411">
    <property type="entry name" value="PRK06975.1"/>
    <property type="match status" value="1"/>
</dbReference>
<sequence>MAADIPGNASAHVDKAAFTVVITRPAGQSNELAAQLAAAGVAVLDFPLIDIAPVTDEAPLRAALDALERYALVVFVSPNAIDHAFARRDTIWPHALPIGVVGPGSVQALARHGVAAPAYRVISPTSSAVEDDTARFDSEGLFAAIDSALGAASLEGKRVLIVRGDGGREWLADRLREAGAEVETVAAYRRLVPEPSIGGWARVHALLAGAPHAWLLTSSEGVRNLHELAQEHLTADEIVQLKRANLVTPHPRIAQTARALGFDSITVSGAGDDRIARALLAAVPTVVQPVPTNPAYSPAKSRMTETNASTNASPQPAATTALPPNPPFTPYEAQKRRSASGPLLWFVVVIIACAAGVGGYALNRKVERTEQQLAQRQQANDAQTNELRIKTDQALATVKQSDAQVAQLEGKLADAQTAQQALQQQYTDLARNRDDWTMAEVGQMLSAASQQLQLTGNTQLALFALQSADTRLAASDSPQAVTVRKAIAQDIDKLKAAPSTDLTGMAIKLDNAIDQVDSLPLSGEAPIAHATPKAATWADTAKVAAATGEPRWKVWWREVTTGIGQQLTSLVQVRRIDNADAMLVTPDQGYFLRENLKLRLLSARLALLSRNQTTLKSDLQAAQAALTRYFDNTSKKTQTVIDLVKQVDAGSAAVELPNLNTSLQAVNQYRSRG</sequence>
<keyword evidence="5" id="KW-0489">Methyltransferase</keyword>
<dbReference type="EMBL" id="JANSLM010000009">
    <property type="protein sequence ID" value="MDT8840469.1"/>
    <property type="molecule type" value="Genomic_DNA"/>
</dbReference>
<dbReference type="Pfam" id="PF02602">
    <property type="entry name" value="HEM4"/>
    <property type="match status" value="1"/>
</dbReference>
<feature type="transmembrane region" description="Helical" evidence="3">
    <location>
        <begin position="343"/>
        <end position="362"/>
    </location>
</feature>
<evidence type="ECO:0000313" key="5">
    <source>
        <dbReference type="EMBL" id="MDT8840469.1"/>
    </source>
</evidence>
<feature type="coiled-coil region" evidence="1">
    <location>
        <begin position="366"/>
        <end position="432"/>
    </location>
</feature>
<evidence type="ECO:0000256" key="2">
    <source>
        <dbReference type="SAM" id="MobiDB-lite"/>
    </source>
</evidence>
<dbReference type="GO" id="GO:0033014">
    <property type="term" value="P:tetrapyrrole biosynthetic process"/>
    <property type="evidence" value="ECO:0007669"/>
    <property type="project" value="InterPro"/>
</dbReference>
<gene>
    <name evidence="5" type="primary">hemDX</name>
    <name evidence="5" type="ORF">ParKJ_23885</name>
</gene>
<dbReference type="GO" id="GO:0032259">
    <property type="term" value="P:methylation"/>
    <property type="evidence" value="ECO:0007669"/>
    <property type="project" value="UniProtKB-KW"/>
</dbReference>